<feature type="region of interest" description="Disordered" evidence="1">
    <location>
        <begin position="1"/>
        <end position="21"/>
    </location>
</feature>
<dbReference type="KEGG" id="snk:CP967_04350"/>
<evidence type="ECO:0000313" key="3">
    <source>
        <dbReference type="EMBL" id="QEU71288.1"/>
    </source>
</evidence>
<gene>
    <name evidence="3" type="ORF">CP967_04350</name>
</gene>
<dbReference type="InterPro" id="IPR011990">
    <property type="entry name" value="TPR-like_helical_dom_sf"/>
</dbReference>
<dbReference type="RefSeq" id="WP_150486653.1">
    <property type="nucleotide sequence ID" value="NZ_BMUV01000007.1"/>
</dbReference>
<feature type="region of interest" description="Disordered" evidence="1">
    <location>
        <begin position="110"/>
        <end position="134"/>
    </location>
</feature>
<dbReference type="Gene3D" id="1.25.40.10">
    <property type="entry name" value="Tetratricopeptide repeat domain"/>
    <property type="match status" value="2"/>
</dbReference>
<protein>
    <submittedName>
        <fullName evidence="3">Tetratricopeptide repeat protein</fullName>
    </submittedName>
</protein>
<dbReference type="EMBL" id="CP023702">
    <property type="protein sequence ID" value="QEU71288.1"/>
    <property type="molecule type" value="Genomic_DNA"/>
</dbReference>
<keyword evidence="4" id="KW-1185">Reference proteome</keyword>
<dbReference type="InterPro" id="IPR053137">
    <property type="entry name" value="NLR-like"/>
</dbReference>
<dbReference type="Proteomes" id="UP000326178">
    <property type="component" value="Chromosome"/>
</dbReference>
<dbReference type="PANTHER" id="PTHR46082">
    <property type="entry name" value="ATP/GTP-BINDING PROTEIN-RELATED"/>
    <property type="match status" value="1"/>
</dbReference>
<proteinExistence type="predicted"/>
<organism evidence="3 4">
    <name type="scientific">Streptomyces nitrosporeus</name>
    <dbReference type="NCBI Taxonomy" id="28894"/>
    <lineage>
        <taxon>Bacteria</taxon>
        <taxon>Bacillati</taxon>
        <taxon>Actinomycetota</taxon>
        <taxon>Actinomycetes</taxon>
        <taxon>Kitasatosporales</taxon>
        <taxon>Streptomycetaceae</taxon>
        <taxon>Streptomyces</taxon>
    </lineage>
</organism>
<dbReference type="SUPFAM" id="SSF52540">
    <property type="entry name" value="P-loop containing nucleoside triphosphate hydrolases"/>
    <property type="match status" value="1"/>
</dbReference>
<dbReference type="OrthoDB" id="3885120at2"/>
<dbReference type="Pfam" id="PF00931">
    <property type="entry name" value="NB-ARC"/>
    <property type="match status" value="1"/>
</dbReference>
<reference evidence="3 4" key="1">
    <citation type="submission" date="2017-09" db="EMBL/GenBank/DDBJ databases">
        <authorList>
            <person name="Lee N."/>
            <person name="Cho B.-K."/>
        </authorList>
    </citation>
    <scope>NUCLEOTIDE SEQUENCE [LARGE SCALE GENOMIC DNA]</scope>
    <source>
        <strain evidence="3 4">ATCC 12769</strain>
    </source>
</reference>
<accession>A0A5J6F4T1</accession>
<dbReference type="PANTHER" id="PTHR46082:SF6">
    <property type="entry name" value="AAA+ ATPASE DOMAIN-CONTAINING PROTEIN-RELATED"/>
    <property type="match status" value="1"/>
</dbReference>
<dbReference type="SUPFAM" id="SSF48452">
    <property type="entry name" value="TPR-like"/>
    <property type="match status" value="2"/>
</dbReference>
<dbReference type="Pfam" id="PF13374">
    <property type="entry name" value="TPR_10"/>
    <property type="match status" value="1"/>
</dbReference>
<dbReference type="InterPro" id="IPR027417">
    <property type="entry name" value="P-loop_NTPase"/>
</dbReference>
<evidence type="ECO:0000256" key="1">
    <source>
        <dbReference type="SAM" id="MobiDB-lite"/>
    </source>
</evidence>
<evidence type="ECO:0000259" key="2">
    <source>
        <dbReference type="Pfam" id="PF00931"/>
    </source>
</evidence>
<sequence>MTDEENGRAPRRGPSPGQTPREWFAGLLRAHIEEHGGGSYEELVEATEQAHLRVAKSTLGDALSGKRTPRPETVQNLVTALHHRQGLPGEPELRGWERDYEHLMDLQSDRRTGTRSAADARAASEGRTWPRRFGPLPEPAHAFLARPGLRVPPGPGRFLLTGAGGVGKTQTAAEHVRERLTAGDLDLVVWVTATTREDIVAGLAEAAAELTGSTGPSAELTAARLERWLAGTRRTWWVVLDDLARPQDLEGLWPPHSANGVTLVTTRRQDAALQARGTVIGLALFDAHESLAYLTSRLGTYHTPPEALAGLADDLGHLPLALAQAATFLLDNEMSPAEYRTRLAREGARLADLVPDGALPDGYPLPLSATWALSVRRADELRPSGVAGPVMHVLSLLDGTGVPGELLATPALSALAPHPCEAAARDEVHDAVHNLRRLSLLSVDTTTPRTPPGPGAGPGPAGTLAGKAIRVHTLTQHATRDLLDPSERRTAAGFAAQALVEGWQTPHLPARLDRALRANAFALAGHAQDELLVPAPHPVLYRMGHSLGDSGQASAALRHFRRLREVVDARFAPDDEISLDTRGHLAWWQAKAGDPTGAARAYASLYADQDRLYPPDHPGLLQTRQSAAVWQGAAGDPHAAVIELKHLYELRISLGRAADRDTVSNRNHLANFLAASGDHAGALALHEAAWREDEARLGPGHPDVLRARSAAMHHRGELGDVASALAALRDLLEVQQADDPEGPDTFATRARIADWTGRDGDPTQAVALLGPLLADRLRVMGPEHPHTLGTRMDLARWRTAAGEPARAATELTELLADEEELLGLDHPALPVTRAALADALEKLRHH</sequence>
<dbReference type="AlphaFoldDB" id="A0A5J6F4T1"/>
<dbReference type="GO" id="GO:0043531">
    <property type="term" value="F:ADP binding"/>
    <property type="evidence" value="ECO:0007669"/>
    <property type="project" value="InterPro"/>
</dbReference>
<dbReference type="InterPro" id="IPR002182">
    <property type="entry name" value="NB-ARC"/>
</dbReference>
<evidence type="ECO:0000313" key="4">
    <source>
        <dbReference type="Proteomes" id="UP000326178"/>
    </source>
</evidence>
<dbReference type="Gene3D" id="3.40.50.300">
    <property type="entry name" value="P-loop containing nucleotide triphosphate hydrolases"/>
    <property type="match status" value="1"/>
</dbReference>
<feature type="domain" description="NB-ARC" evidence="2">
    <location>
        <begin position="159"/>
        <end position="290"/>
    </location>
</feature>
<name>A0A5J6F4T1_9ACTN</name>